<keyword evidence="9 17" id="KW-0378">Hydrolase</keyword>
<comment type="catalytic activity">
    <reaction evidence="16">
        <text>N(6)-acetyl-L-lysyl-[histone] + H2O = L-lysyl-[histone] + acetate</text>
        <dbReference type="Rhea" id="RHEA:58196"/>
        <dbReference type="Rhea" id="RHEA-COMP:9845"/>
        <dbReference type="Rhea" id="RHEA-COMP:11338"/>
        <dbReference type="ChEBI" id="CHEBI:15377"/>
        <dbReference type="ChEBI" id="CHEBI:29969"/>
        <dbReference type="ChEBI" id="CHEBI:30089"/>
        <dbReference type="ChEBI" id="CHEBI:61930"/>
        <dbReference type="EC" id="3.5.1.98"/>
    </reaction>
    <physiologicalReaction direction="left-to-right" evidence="16">
        <dbReference type="Rhea" id="RHEA:58197"/>
    </physiologicalReaction>
</comment>
<evidence type="ECO:0000256" key="12">
    <source>
        <dbReference type="ARBA" id="ARBA00023163"/>
    </source>
</evidence>
<evidence type="ECO:0000259" key="21">
    <source>
        <dbReference type="Pfam" id="PF00850"/>
    </source>
</evidence>
<evidence type="ECO:0000256" key="4">
    <source>
        <dbReference type="ARBA" id="ARBA00004496"/>
    </source>
</evidence>
<evidence type="ECO:0000256" key="2">
    <source>
        <dbReference type="ARBA" id="ARBA00004123"/>
    </source>
</evidence>
<dbReference type="InterPro" id="IPR037138">
    <property type="entry name" value="His_deacetylse_dom_sf"/>
</dbReference>
<dbReference type="GO" id="GO:0031507">
    <property type="term" value="P:heterochromatin formation"/>
    <property type="evidence" value="ECO:0007669"/>
    <property type="project" value="TreeGrafter"/>
</dbReference>
<reference evidence="22" key="1">
    <citation type="submission" date="2020-06" db="EMBL/GenBank/DDBJ databases">
        <title>Draft genome of Bugula neritina, a colonial animal packing powerful symbionts and potential medicines.</title>
        <authorList>
            <person name="Rayko M."/>
        </authorList>
    </citation>
    <scope>NUCLEOTIDE SEQUENCE [LARGE SCALE GENOMIC DNA]</scope>
    <source>
        <strain evidence="22">Kwan_BN1</strain>
    </source>
</reference>
<keyword evidence="8 20" id="KW-0479">Metal-binding</keyword>
<evidence type="ECO:0000256" key="13">
    <source>
        <dbReference type="ARBA" id="ARBA00023242"/>
    </source>
</evidence>
<evidence type="ECO:0000256" key="1">
    <source>
        <dbReference type="ARBA" id="ARBA00001968"/>
    </source>
</evidence>
<evidence type="ECO:0000256" key="5">
    <source>
        <dbReference type="ARBA" id="ARBA00022454"/>
    </source>
</evidence>
<evidence type="ECO:0000313" key="23">
    <source>
        <dbReference type="Proteomes" id="UP000593567"/>
    </source>
</evidence>
<dbReference type="PANTHER" id="PTHR10625">
    <property type="entry name" value="HISTONE DEACETYLASE HDAC1-RELATED"/>
    <property type="match status" value="1"/>
</dbReference>
<keyword evidence="6" id="KW-0963">Cytoplasm</keyword>
<evidence type="ECO:0000256" key="10">
    <source>
        <dbReference type="ARBA" id="ARBA00022853"/>
    </source>
</evidence>
<comment type="catalytic activity">
    <reaction evidence="15">
        <text>N(6)-(2E)-butenoyl-L-lysyl-[protein] + H2O = (2E)-2-butenoate + L-lysyl-[protein]</text>
        <dbReference type="Rhea" id="RHEA:69172"/>
        <dbReference type="Rhea" id="RHEA-COMP:9752"/>
        <dbReference type="Rhea" id="RHEA-COMP:13707"/>
        <dbReference type="ChEBI" id="CHEBI:15377"/>
        <dbReference type="ChEBI" id="CHEBI:29969"/>
        <dbReference type="ChEBI" id="CHEBI:35899"/>
        <dbReference type="ChEBI" id="CHEBI:137954"/>
    </reaction>
    <physiologicalReaction direction="left-to-right" evidence="15">
        <dbReference type="Rhea" id="RHEA:69173"/>
    </physiologicalReaction>
</comment>
<keyword evidence="23" id="KW-1185">Reference proteome</keyword>
<evidence type="ECO:0000256" key="6">
    <source>
        <dbReference type="ARBA" id="ARBA00022490"/>
    </source>
</evidence>
<dbReference type="InterPro" id="IPR023696">
    <property type="entry name" value="Ureohydrolase_dom_sf"/>
</dbReference>
<evidence type="ECO:0000256" key="8">
    <source>
        <dbReference type="ARBA" id="ARBA00022723"/>
    </source>
</evidence>
<dbReference type="GO" id="GO:0005634">
    <property type="term" value="C:nucleus"/>
    <property type="evidence" value="ECO:0007669"/>
    <property type="project" value="UniProtKB-SubCell"/>
</dbReference>
<feature type="binding site" evidence="19">
    <location>
        <position position="308"/>
    </location>
    <ligand>
        <name>substrate</name>
    </ligand>
</feature>
<dbReference type="InterPro" id="IPR003084">
    <property type="entry name" value="HDAC_I/II"/>
</dbReference>
<dbReference type="PRINTS" id="PR01271">
    <property type="entry name" value="HISDACETLASE"/>
</dbReference>
<comment type="similarity">
    <text evidence="17">Belongs to the histone deacetylase family. HD Type 1 subfamily.</text>
</comment>
<evidence type="ECO:0000256" key="7">
    <source>
        <dbReference type="ARBA" id="ARBA00022491"/>
    </source>
</evidence>
<evidence type="ECO:0000256" key="17">
    <source>
        <dbReference type="PIRNR" id="PIRNR037913"/>
    </source>
</evidence>
<organism evidence="22 23">
    <name type="scientific">Bugula neritina</name>
    <name type="common">Brown bryozoan</name>
    <name type="synonym">Sertularia neritina</name>
    <dbReference type="NCBI Taxonomy" id="10212"/>
    <lineage>
        <taxon>Eukaryota</taxon>
        <taxon>Metazoa</taxon>
        <taxon>Spiralia</taxon>
        <taxon>Lophotrochozoa</taxon>
        <taxon>Bryozoa</taxon>
        <taxon>Gymnolaemata</taxon>
        <taxon>Cheilostomatida</taxon>
        <taxon>Flustrina</taxon>
        <taxon>Buguloidea</taxon>
        <taxon>Bugulidae</taxon>
        <taxon>Bugula</taxon>
    </lineage>
</organism>
<dbReference type="OrthoDB" id="73273at2759"/>
<evidence type="ECO:0000256" key="9">
    <source>
        <dbReference type="ARBA" id="ARBA00022801"/>
    </source>
</evidence>
<feature type="binding site" evidence="20">
    <location>
        <position position="269"/>
    </location>
    <ligand>
        <name>a divalent metal cation</name>
        <dbReference type="ChEBI" id="CHEBI:60240"/>
    </ligand>
</feature>
<name>A0A7J7KMR7_BUGNE</name>
<feature type="binding site" evidence="20">
    <location>
        <position position="180"/>
    </location>
    <ligand>
        <name>a divalent metal cation</name>
        <dbReference type="ChEBI" id="CHEBI:60240"/>
    </ligand>
</feature>
<dbReference type="PANTHER" id="PTHR10625:SF14">
    <property type="entry name" value="HISTONE DEACETYLASE 8"/>
    <property type="match status" value="1"/>
</dbReference>
<dbReference type="Gene3D" id="3.40.800.20">
    <property type="entry name" value="Histone deacetylase domain"/>
    <property type="match status" value="1"/>
</dbReference>
<evidence type="ECO:0000256" key="18">
    <source>
        <dbReference type="PIRSR" id="PIRSR037913-1"/>
    </source>
</evidence>
<proteinExistence type="inferred from homology"/>
<keyword evidence="10 17" id="KW-0156">Chromatin regulator</keyword>
<sequence>MASGGNLQNSVSRTVGYAYSPQLVEACNSLPRIHGRALLCADLIRAYGLHEHLRIIEPKGLTMSALSSFHSEDYLENFYNLCAEDDPEKIDKEVMEEYGLGYDCPVEEGMFDNCSLIAGASVMAAESLINNQVEVAINWCGGWHHAKRFEAAGFCYINDVVLAIQKLREKFERVLYVDLDLHHGDGVEDAFYTTNKVYTLSIHKYSPGFYPGSGKMQDVGDGKGLYYSLNIPLKDGITTQQYVSLFQSVFQMVCERFEPEAIVCQCGADGLAYDEMDSFNLSSDAYVHCVESVLALNLPTLLLGGGGYNFTNTARVWTLLTACALRLSLPNDIPDDLESIMDYKPDFELHVPSGNRPNENKESSVESLLRVVKGCVNMISKTTLLSSNT</sequence>
<comment type="subcellular location">
    <subcellularLocation>
        <location evidence="3">Chromosome</location>
    </subcellularLocation>
    <subcellularLocation>
        <location evidence="4">Cytoplasm</location>
    </subcellularLocation>
    <subcellularLocation>
        <location evidence="2 17">Nucleus</location>
    </subcellularLocation>
</comment>
<evidence type="ECO:0000256" key="16">
    <source>
        <dbReference type="ARBA" id="ARBA00049416"/>
    </source>
</evidence>
<dbReference type="PRINTS" id="PR01270">
    <property type="entry name" value="HDASUPER"/>
</dbReference>
<dbReference type="Proteomes" id="UP000593567">
    <property type="component" value="Unassembled WGS sequence"/>
</dbReference>
<evidence type="ECO:0000313" key="22">
    <source>
        <dbReference type="EMBL" id="KAF6039461.1"/>
    </source>
</evidence>
<dbReference type="Pfam" id="PF00850">
    <property type="entry name" value="Hist_deacetyl"/>
    <property type="match status" value="1"/>
</dbReference>
<evidence type="ECO:0000256" key="14">
    <source>
        <dbReference type="ARBA" id="ARBA00049136"/>
    </source>
</evidence>
<feature type="domain" description="Histone deacetylase" evidence="21">
    <location>
        <begin position="36"/>
        <end position="322"/>
    </location>
</feature>
<evidence type="ECO:0000256" key="11">
    <source>
        <dbReference type="ARBA" id="ARBA00023015"/>
    </source>
</evidence>
<comment type="caution">
    <text evidence="22">The sequence shown here is derived from an EMBL/GenBank/DDBJ whole genome shotgun (WGS) entry which is preliminary data.</text>
</comment>
<dbReference type="EC" id="3.5.1.98" evidence="17"/>
<keyword evidence="13 17" id="KW-0539">Nucleus</keyword>
<dbReference type="SUPFAM" id="SSF52768">
    <property type="entry name" value="Arginase/deacetylase"/>
    <property type="match status" value="1"/>
</dbReference>
<dbReference type="AlphaFoldDB" id="A0A7J7KMR7"/>
<keyword evidence="7" id="KW-0678">Repressor</keyword>
<dbReference type="GO" id="GO:0046872">
    <property type="term" value="F:metal ion binding"/>
    <property type="evidence" value="ECO:0007669"/>
    <property type="project" value="UniProtKB-KW"/>
</dbReference>
<evidence type="ECO:0000256" key="3">
    <source>
        <dbReference type="ARBA" id="ARBA00004286"/>
    </source>
</evidence>
<evidence type="ECO:0000256" key="15">
    <source>
        <dbReference type="ARBA" id="ARBA00049193"/>
    </source>
</evidence>
<evidence type="ECO:0000256" key="19">
    <source>
        <dbReference type="PIRSR" id="PIRSR037913-2"/>
    </source>
</evidence>
<keyword evidence="12 17" id="KW-0804">Transcription</keyword>
<dbReference type="GO" id="GO:0005694">
    <property type="term" value="C:chromosome"/>
    <property type="evidence" value="ECO:0007669"/>
    <property type="project" value="UniProtKB-SubCell"/>
</dbReference>
<dbReference type="PIRSF" id="PIRSF037913">
    <property type="entry name" value="His_deacetylse_1"/>
    <property type="match status" value="1"/>
</dbReference>
<protein>
    <recommendedName>
        <fullName evidence="17">Histone deacetylase</fullName>
        <ecNumber evidence="17">3.5.1.98</ecNumber>
    </recommendedName>
</protein>
<feature type="binding site" evidence="19">
    <location>
        <position position="103"/>
    </location>
    <ligand>
        <name>substrate</name>
    </ligand>
</feature>
<feature type="active site" description="Proton acceptor" evidence="18">
    <location>
        <position position="145"/>
    </location>
</feature>
<dbReference type="InterPro" id="IPR000286">
    <property type="entry name" value="HDACs"/>
</dbReference>
<feature type="binding site" evidence="19">
    <location>
        <position position="153"/>
    </location>
    <ligand>
        <name>substrate</name>
    </ligand>
</feature>
<comment type="catalytic activity">
    <reaction evidence="14">
        <text>N(6)-acetyl-L-lysyl-[protein] + H2O = L-lysyl-[protein] + acetate</text>
        <dbReference type="Rhea" id="RHEA:58108"/>
        <dbReference type="Rhea" id="RHEA-COMP:9752"/>
        <dbReference type="Rhea" id="RHEA-COMP:10731"/>
        <dbReference type="ChEBI" id="CHEBI:15377"/>
        <dbReference type="ChEBI" id="CHEBI:29969"/>
        <dbReference type="ChEBI" id="CHEBI:30089"/>
        <dbReference type="ChEBI" id="CHEBI:61930"/>
    </reaction>
    <physiologicalReaction direction="left-to-right" evidence="14">
        <dbReference type="Rhea" id="RHEA:58109"/>
    </physiologicalReaction>
</comment>
<dbReference type="EMBL" id="VXIV02000258">
    <property type="protein sequence ID" value="KAF6039461.1"/>
    <property type="molecule type" value="Genomic_DNA"/>
</dbReference>
<keyword evidence="5" id="KW-0158">Chromosome</keyword>
<dbReference type="GO" id="GO:0141221">
    <property type="term" value="F:histone deacetylase activity, hydrolytic mechanism"/>
    <property type="evidence" value="ECO:0007669"/>
    <property type="project" value="UniProtKB-EC"/>
</dbReference>
<dbReference type="InterPro" id="IPR023801">
    <property type="entry name" value="His_deacetylse_dom"/>
</dbReference>
<comment type="cofactor">
    <cofactor evidence="1">
        <name>a divalent metal cation</name>
        <dbReference type="ChEBI" id="CHEBI:60240"/>
    </cofactor>
</comment>
<keyword evidence="11 17" id="KW-0805">Transcription regulation</keyword>
<evidence type="ECO:0000256" key="20">
    <source>
        <dbReference type="PIRSR" id="PIRSR037913-3"/>
    </source>
</evidence>
<dbReference type="GO" id="GO:0005737">
    <property type="term" value="C:cytoplasm"/>
    <property type="evidence" value="ECO:0007669"/>
    <property type="project" value="UniProtKB-SubCell"/>
</dbReference>
<accession>A0A7J7KMR7</accession>
<feature type="binding site" evidence="20">
    <location>
        <position position="182"/>
    </location>
    <ligand>
        <name>a divalent metal cation</name>
        <dbReference type="ChEBI" id="CHEBI:60240"/>
    </ligand>
</feature>
<gene>
    <name evidence="22" type="ORF">EB796_002238</name>
</gene>